<accession>A0A026WTN2</accession>
<name>A0A026WTN2_OOCBI</name>
<evidence type="ECO:0000313" key="2">
    <source>
        <dbReference type="Proteomes" id="UP000053097"/>
    </source>
</evidence>
<dbReference type="Proteomes" id="UP000053097">
    <property type="component" value="Unassembled WGS sequence"/>
</dbReference>
<sequence>MPRWPSAYGPLGLPVEIVRSTERARRAPTVRASERQTRSDLICDRKTSCPPASSPPLATPIRPRCALPTCSSSSSSPLSFVVVHEPPPHALNLSPSANYPRSRLRYRSLHLDFVLPHLRSRLILSAFAPFSPLIIRIDSFDSARLTRSNLALCASLDSPGHILLRILLTSLIPCHGLSTIFLPAFSG</sequence>
<dbReference type="AlphaFoldDB" id="A0A026WTN2"/>
<organism evidence="1 2">
    <name type="scientific">Ooceraea biroi</name>
    <name type="common">Clonal raider ant</name>
    <name type="synonym">Cerapachys biroi</name>
    <dbReference type="NCBI Taxonomy" id="2015173"/>
    <lineage>
        <taxon>Eukaryota</taxon>
        <taxon>Metazoa</taxon>
        <taxon>Ecdysozoa</taxon>
        <taxon>Arthropoda</taxon>
        <taxon>Hexapoda</taxon>
        <taxon>Insecta</taxon>
        <taxon>Pterygota</taxon>
        <taxon>Neoptera</taxon>
        <taxon>Endopterygota</taxon>
        <taxon>Hymenoptera</taxon>
        <taxon>Apocrita</taxon>
        <taxon>Aculeata</taxon>
        <taxon>Formicoidea</taxon>
        <taxon>Formicidae</taxon>
        <taxon>Dorylinae</taxon>
        <taxon>Ooceraea</taxon>
    </lineage>
</organism>
<protein>
    <submittedName>
        <fullName evidence="1">Uncharacterized protein</fullName>
    </submittedName>
</protein>
<evidence type="ECO:0000313" key="1">
    <source>
        <dbReference type="EMBL" id="EZA59420.1"/>
    </source>
</evidence>
<keyword evidence="2" id="KW-1185">Reference proteome</keyword>
<reference evidence="1 2" key="1">
    <citation type="journal article" date="2014" name="Curr. Biol.">
        <title>The genome of the clonal raider ant Cerapachys biroi.</title>
        <authorList>
            <person name="Oxley P.R."/>
            <person name="Ji L."/>
            <person name="Fetter-Pruneda I."/>
            <person name="McKenzie S.K."/>
            <person name="Li C."/>
            <person name="Hu H."/>
            <person name="Zhang G."/>
            <person name="Kronauer D.J."/>
        </authorList>
    </citation>
    <scope>NUCLEOTIDE SEQUENCE [LARGE SCALE GENOMIC DNA]</scope>
</reference>
<proteinExistence type="predicted"/>
<gene>
    <name evidence="1" type="ORF">X777_00456</name>
</gene>
<dbReference type="EMBL" id="KK107106">
    <property type="protein sequence ID" value="EZA59420.1"/>
    <property type="molecule type" value="Genomic_DNA"/>
</dbReference>